<protein>
    <submittedName>
        <fullName evidence="1">Uncharacterized protein</fullName>
    </submittedName>
</protein>
<dbReference type="AlphaFoldDB" id="A0A0E9Q7F9"/>
<dbReference type="EMBL" id="GBXM01096322">
    <property type="protein sequence ID" value="JAH12255.1"/>
    <property type="molecule type" value="Transcribed_RNA"/>
</dbReference>
<sequence length="35" mass="4214">MNMILAVLQHLSSIMKLSRLERNERWLVSLIKYNI</sequence>
<accession>A0A0E9Q7F9</accession>
<name>A0A0E9Q7F9_ANGAN</name>
<proteinExistence type="predicted"/>
<evidence type="ECO:0000313" key="1">
    <source>
        <dbReference type="EMBL" id="JAH12255.1"/>
    </source>
</evidence>
<organism evidence="1">
    <name type="scientific">Anguilla anguilla</name>
    <name type="common">European freshwater eel</name>
    <name type="synonym">Muraena anguilla</name>
    <dbReference type="NCBI Taxonomy" id="7936"/>
    <lineage>
        <taxon>Eukaryota</taxon>
        <taxon>Metazoa</taxon>
        <taxon>Chordata</taxon>
        <taxon>Craniata</taxon>
        <taxon>Vertebrata</taxon>
        <taxon>Euteleostomi</taxon>
        <taxon>Actinopterygii</taxon>
        <taxon>Neopterygii</taxon>
        <taxon>Teleostei</taxon>
        <taxon>Anguilliformes</taxon>
        <taxon>Anguillidae</taxon>
        <taxon>Anguilla</taxon>
    </lineage>
</organism>
<reference evidence="1" key="1">
    <citation type="submission" date="2014-11" db="EMBL/GenBank/DDBJ databases">
        <authorList>
            <person name="Amaro Gonzalez C."/>
        </authorList>
    </citation>
    <scope>NUCLEOTIDE SEQUENCE</scope>
</reference>
<reference evidence="1" key="2">
    <citation type="journal article" date="2015" name="Fish Shellfish Immunol.">
        <title>Early steps in the European eel (Anguilla anguilla)-Vibrio vulnificus interaction in the gills: Role of the RtxA13 toxin.</title>
        <authorList>
            <person name="Callol A."/>
            <person name="Pajuelo D."/>
            <person name="Ebbesson L."/>
            <person name="Teles M."/>
            <person name="MacKenzie S."/>
            <person name="Amaro C."/>
        </authorList>
    </citation>
    <scope>NUCLEOTIDE SEQUENCE</scope>
</reference>